<protein>
    <submittedName>
        <fullName evidence="2">Antitoxin protein of toxin-antitoxin system</fullName>
    </submittedName>
</protein>
<dbReference type="AlphaFoldDB" id="A0A316A751"/>
<dbReference type="Proteomes" id="UP000245469">
    <property type="component" value="Unassembled WGS sequence"/>
</dbReference>
<keyword evidence="3" id="KW-1185">Reference proteome</keyword>
<feature type="region of interest" description="Disordered" evidence="1">
    <location>
        <begin position="1"/>
        <end position="37"/>
    </location>
</feature>
<organism evidence="2 3">
    <name type="scientific">Quadrisphaera granulorum</name>
    <dbReference type="NCBI Taxonomy" id="317664"/>
    <lineage>
        <taxon>Bacteria</taxon>
        <taxon>Bacillati</taxon>
        <taxon>Actinomycetota</taxon>
        <taxon>Actinomycetes</taxon>
        <taxon>Kineosporiales</taxon>
        <taxon>Kineosporiaceae</taxon>
        <taxon>Quadrisphaera</taxon>
    </lineage>
</organism>
<dbReference type="EMBL" id="QGDQ01000012">
    <property type="protein sequence ID" value="PWJ53545.1"/>
    <property type="molecule type" value="Genomic_DNA"/>
</dbReference>
<dbReference type="InterPro" id="IPR028037">
    <property type="entry name" value="Antitoxin_Rv0909/MT0933"/>
</dbReference>
<dbReference type="Pfam" id="PF14013">
    <property type="entry name" value="MT0933_antitox"/>
    <property type="match status" value="1"/>
</dbReference>
<reference evidence="2 3" key="1">
    <citation type="submission" date="2018-03" db="EMBL/GenBank/DDBJ databases">
        <title>Genomic Encyclopedia of Archaeal and Bacterial Type Strains, Phase II (KMG-II): from individual species to whole genera.</title>
        <authorList>
            <person name="Goeker M."/>
        </authorList>
    </citation>
    <scope>NUCLEOTIDE SEQUENCE [LARGE SCALE GENOMIC DNA]</scope>
    <source>
        <strain evidence="2 3">DSM 44889</strain>
    </source>
</reference>
<comment type="caution">
    <text evidence="2">The sequence shown here is derived from an EMBL/GenBank/DDBJ whole genome shotgun (WGS) entry which is preliminary data.</text>
</comment>
<sequence length="69" mass="7231">MVDFKGLADKAKDLAGKHPDQADQAVERGGDAIDARTGGKYADKVDIGQEKANTFLDGQGDARGGEPRS</sequence>
<feature type="compositionally biased region" description="Basic and acidic residues" evidence="1">
    <location>
        <begin position="1"/>
        <end position="34"/>
    </location>
</feature>
<dbReference type="RefSeq" id="WP_109774558.1">
    <property type="nucleotide sequence ID" value="NZ_QGDQ01000012.1"/>
</dbReference>
<dbReference type="OrthoDB" id="5125103at2"/>
<evidence type="ECO:0000313" key="2">
    <source>
        <dbReference type="EMBL" id="PWJ53545.1"/>
    </source>
</evidence>
<proteinExistence type="predicted"/>
<name>A0A316A751_9ACTN</name>
<evidence type="ECO:0000313" key="3">
    <source>
        <dbReference type="Proteomes" id="UP000245469"/>
    </source>
</evidence>
<evidence type="ECO:0000256" key="1">
    <source>
        <dbReference type="SAM" id="MobiDB-lite"/>
    </source>
</evidence>
<gene>
    <name evidence="2" type="ORF">BXY45_112119</name>
</gene>
<accession>A0A316A751</accession>